<evidence type="ECO:0008006" key="3">
    <source>
        <dbReference type="Google" id="ProtNLM"/>
    </source>
</evidence>
<dbReference type="EMBL" id="DF842144">
    <property type="protein sequence ID" value="GAT46091.1"/>
    <property type="molecule type" value="Genomic_DNA"/>
</dbReference>
<protein>
    <recommendedName>
        <fullName evidence="3">IBR domain-containing protein</fullName>
    </recommendedName>
</protein>
<gene>
    <name evidence="1" type="ORF">MCHLO_03631</name>
</gene>
<sequence length="235" mass="27199">MPQTTEPPPPDKKGTLADLASSFMPGSHLFIGFRVIKHPRYIYHGERTRDAMVWTPAQAYLTADRPPPPPRMVQQEHKCPLCLSLASHPMRMCVIRRADFRSSLILFRRCCDTFYCFLCLRTHFNGTFECPNTTCKKFVTQHWVPRREDWVDDAIASAYAAAYPGWVDASRVDYSFAGIIFPFHDQHHDDEKWTIFLTTGERTWREPHRVVGSKLILDALLRRDPLLGDRRAHTA</sequence>
<keyword evidence="2" id="KW-1185">Reference proteome</keyword>
<evidence type="ECO:0000313" key="2">
    <source>
        <dbReference type="Proteomes" id="UP000815677"/>
    </source>
</evidence>
<proteinExistence type="predicted"/>
<organism evidence="1 2">
    <name type="scientific">Mycena chlorophos</name>
    <name type="common">Agaric fungus</name>
    <name type="synonym">Agaricus chlorophos</name>
    <dbReference type="NCBI Taxonomy" id="658473"/>
    <lineage>
        <taxon>Eukaryota</taxon>
        <taxon>Fungi</taxon>
        <taxon>Dikarya</taxon>
        <taxon>Basidiomycota</taxon>
        <taxon>Agaricomycotina</taxon>
        <taxon>Agaricomycetes</taxon>
        <taxon>Agaricomycetidae</taxon>
        <taxon>Agaricales</taxon>
        <taxon>Marasmiineae</taxon>
        <taxon>Mycenaceae</taxon>
        <taxon>Mycena</taxon>
    </lineage>
</organism>
<evidence type="ECO:0000313" key="1">
    <source>
        <dbReference type="EMBL" id="GAT46091.1"/>
    </source>
</evidence>
<dbReference type="Proteomes" id="UP000815677">
    <property type="component" value="Unassembled WGS sequence"/>
</dbReference>
<reference evidence="1" key="1">
    <citation type="submission" date="2014-09" db="EMBL/GenBank/DDBJ databases">
        <title>Genome sequence of the luminous mushroom Mycena chlorophos for searching fungal bioluminescence genes.</title>
        <authorList>
            <person name="Tanaka Y."/>
            <person name="Kasuga D."/>
            <person name="Oba Y."/>
            <person name="Hase S."/>
            <person name="Sato K."/>
            <person name="Oba Y."/>
            <person name="Sakakibara Y."/>
        </authorList>
    </citation>
    <scope>NUCLEOTIDE SEQUENCE</scope>
</reference>
<name>A0ABQ0L8C1_MYCCL</name>
<accession>A0ABQ0L8C1</accession>